<feature type="transmembrane region" description="Helical" evidence="6">
    <location>
        <begin position="254"/>
        <end position="271"/>
    </location>
</feature>
<reference evidence="8 9" key="1">
    <citation type="journal article" date="2010" name="Science">
        <title>Genomic comparison of the ants Camponotus floridanus and Harpegnathos saltator.</title>
        <authorList>
            <person name="Bonasio R."/>
            <person name="Zhang G."/>
            <person name="Ye C."/>
            <person name="Mutti N.S."/>
            <person name="Fang X."/>
            <person name="Qin N."/>
            <person name="Donahue G."/>
            <person name="Yang P."/>
            <person name="Li Q."/>
            <person name="Li C."/>
            <person name="Zhang P."/>
            <person name="Huang Z."/>
            <person name="Berger S.L."/>
            <person name="Reinberg D."/>
            <person name="Wang J."/>
            <person name="Liebig J."/>
        </authorList>
    </citation>
    <scope>NUCLEOTIDE SEQUENCE [LARGE SCALE GENOMIC DNA]</scope>
    <source>
        <strain evidence="8 9">R22 G/1</strain>
    </source>
</reference>
<feature type="transmembrane region" description="Helical" evidence="6">
    <location>
        <begin position="154"/>
        <end position="174"/>
    </location>
</feature>
<gene>
    <name evidence="8" type="ORF">EAI_07562</name>
</gene>
<feature type="transmembrane region" description="Helical" evidence="6">
    <location>
        <begin position="412"/>
        <end position="432"/>
    </location>
</feature>
<evidence type="ECO:0000256" key="6">
    <source>
        <dbReference type="SAM" id="Phobius"/>
    </source>
</evidence>
<evidence type="ECO:0000256" key="5">
    <source>
        <dbReference type="ARBA" id="ARBA00023136"/>
    </source>
</evidence>
<dbReference type="SUPFAM" id="SSF111352">
    <property type="entry name" value="Ammonium transporter"/>
    <property type="match status" value="2"/>
</dbReference>
<feature type="transmembrane region" description="Helical" evidence="6">
    <location>
        <begin position="94"/>
        <end position="116"/>
    </location>
</feature>
<dbReference type="InterPro" id="IPR002229">
    <property type="entry name" value="RhesusRHD"/>
</dbReference>
<dbReference type="EMBL" id="GL451853">
    <property type="protein sequence ID" value="EFN78373.1"/>
    <property type="molecule type" value="Genomic_DNA"/>
</dbReference>
<keyword evidence="9" id="KW-1185">Reference proteome</keyword>
<dbReference type="PANTHER" id="PTHR11730:SF60">
    <property type="entry name" value="RH50, ISOFORM D"/>
    <property type="match status" value="1"/>
</dbReference>
<evidence type="ECO:0000256" key="3">
    <source>
        <dbReference type="ARBA" id="ARBA00022692"/>
    </source>
</evidence>
<dbReference type="InterPro" id="IPR029020">
    <property type="entry name" value="Ammonium/urea_transptr"/>
</dbReference>
<evidence type="ECO:0000256" key="1">
    <source>
        <dbReference type="ARBA" id="ARBA00004141"/>
    </source>
</evidence>
<feature type="transmembrane region" description="Helical" evidence="6">
    <location>
        <begin position="12"/>
        <end position="31"/>
    </location>
</feature>
<name>E2C152_HARSA</name>
<dbReference type="OMA" id="LARINIF"/>
<sequence>MFSSVSGKQQVLWLFLIQIVLIVLMGTLMTYGPEASVNAHRNHTGITAAAGKAQDKKPDDDPLRIYPMYQDVHVMIWVGFGFLMTFLKRYGQSAAGLTFLVGAVLVQVALICNGVTNTLTGAKAYLSLKSLLDADVAVAAPLISMGALLGKTTYMQLIFMGIAELIMFNVNKFVGEHMFMMNRYYMLITRPYFIMRQAYVHQVEYPKANKYQLYSTLLYSTRRPSLREETEGECSSFKSRHSCVSQVVDAGDSMFVHVFGAYFGLAVSYVFGTKKEPKEHELEGASYQSDIFAMIGTLFLWLFWPSFNSAGLTGDDQQRAIINTLLSISASCVTAFAVSALVSNSKFNMVHVQNSTLAGGVAIGTAAGMMCGGIGALAVGALSGIISVLGYKYLTPIIQKHLRIHDTCGVHNLHGMPGVLAGVFGALMAVIATEAVYDYSLYDIFPARAPSSGQKFAELRDNMYDVSPGYDRTAYQQAGFQLLALVVTLGISIVSGLITGHLMHVSVCGSILEEEKFDDKAVWDLEEETFASGNNRVDTQIPMGHM</sequence>
<dbReference type="Gene3D" id="1.10.3430.10">
    <property type="entry name" value="Ammonium transporter AmtB like domains"/>
    <property type="match status" value="1"/>
</dbReference>
<dbReference type="OrthoDB" id="534912at2759"/>
<dbReference type="GO" id="GO:0097272">
    <property type="term" value="P:ammonium homeostasis"/>
    <property type="evidence" value="ECO:0007669"/>
    <property type="project" value="TreeGrafter"/>
</dbReference>
<keyword evidence="5 6" id="KW-0472">Membrane</keyword>
<dbReference type="PANTHER" id="PTHR11730">
    <property type="entry name" value="AMMONIUM TRANSPORTER"/>
    <property type="match status" value="1"/>
</dbReference>
<feature type="transmembrane region" description="Helical" evidence="6">
    <location>
        <begin position="478"/>
        <end position="498"/>
    </location>
</feature>
<evidence type="ECO:0000256" key="2">
    <source>
        <dbReference type="ARBA" id="ARBA00011036"/>
    </source>
</evidence>
<feature type="transmembrane region" description="Helical" evidence="6">
    <location>
        <begin position="68"/>
        <end position="87"/>
    </location>
</feature>
<evidence type="ECO:0000259" key="7">
    <source>
        <dbReference type="Pfam" id="PF00909"/>
    </source>
</evidence>
<evidence type="ECO:0000313" key="8">
    <source>
        <dbReference type="EMBL" id="EFN78373.1"/>
    </source>
</evidence>
<dbReference type="InParanoid" id="E2C152"/>
<feature type="transmembrane region" description="Helical" evidence="6">
    <location>
        <begin position="320"/>
        <end position="342"/>
    </location>
</feature>
<comment type="similarity">
    <text evidence="2">Belongs to the ammonium transporter (TC 2.A.49) family. Rh subfamily.</text>
</comment>
<comment type="subcellular location">
    <subcellularLocation>
        <location evidence="1">Membrane</location>
        <topology evidence="1">Multi-pass membrane protein</topology>
    </subcellularLocation>
</comment>
<keyword evidence="4 6" id="KW-1133">Transmembrane helix</keyword>
<feature type="transmembrane region" description="Helical" evidence="6">
    <location>
        <begin position="291"/>
        <end position="308"/>
    </location>
</feature>
<keyword evidence="3 6" id="KW-0812">Transmembrane</keyword>
<organism evidence="9">
    <name type="scientific">Harpegnathos saltator</name>
    <name type="common">Jerdon's jumping ant</name>
    <dbReference type="NCBI Taxonomy" id="610380"/>
    <lineage>
        <taxon>Eukaryota</taxon>
        <taxon>Metazoa</taxon>
        <taxon>Ecdysozoa</taxon>
        <taxon>Arthropoda</taxon>
        <taxon>Hexapoda</taxon>
        <taxon>Insecta</taxon>
        <taxon>Pterygota</taxon>
        <taxon>Neoptera</taxon>
        <taxon>Endopterygota</taxon>
        <taxon>Hymenoptera</taxon>
        <taxon>Apocrita</taxon>
        <taxon>Aculeata</taxon>
        <taxon>Formicoidea</taxon>
        <taxon>Formicidae</taxon>
        <taxon>Ponerinae</taxon>
        <taxon>Ponerini</taxon>
        <taxon>Harpegnathos</taxon>
    </lineage>
</organism>
<dbReference type="GO" id="GO:0008519">
    <property type="term" value="F:ammonium channel activity"/>
    <property type="evidence" value="ECO:0007669"/>
    <property type="project" value="InterPro"/>
</dbReference>
<dbReference type="Pfam" id="PF00909">
    <property type="entry name" value="Ammonium_transp"/>
    <property type="match status" value="1"/>
</dbReference>
<feature type="transmembrane region" description="Helical" evidence="6">
    <location>
        <begin position="362"/>
        <end position="391"/>
    </location>
</feature>
<evidence type="ECO:0000256" key="4">
    <source>
        <dbReference type="ARBA" id="ARBA00022989"/>
    </source>
</evidence>
<dbReference type="STRING" id="610380.E2C152"/>
<protein>
    <submittedName>
        <fullName evidence="8">Ammonium transporter Rh type B</fullName>
    </submittedName>
</protein>
<evidence type="ECO:0000313" key="9">
    <source>
        <dbReference type="Proteomes" id="UP000008237"/>
    </source>
</evidence>
<dbReference type="GO" id="GO:0005886">
    <property type="term" value="C:plasma membrane"/>
    <property type="evidence" value="ECO:0007669"/>
    <property type="project" value="InterPro"/>
</dbReference>
<dbReference type="InterPro" id="IPR024041">
    <property type="entry name" value="NH4_transpt_AmtB-like_dom"/>
</dbReference>
<dbReference type="Proteomes" id="UP000008237">
    <property type="component" value="Unassembled WGS sequence"/>
</dbReference>
<feature type="domain" description="Ammonium transporter AmtB-like" evidence="7">
    <location>
        <begin position="65"/>
        <end position="508"/>
    </location>
</feature>
<dbReference type="AlphaFoldDB" id="E2C152"/>
<dbReference type="FunCoup" id="E2C152">
    <property type="interactions" value="19"/>
</dbReference>
<proteinExistence type="inferred from homology"/>
<accession>E2C152</accession>
<dbReference type="PRINTS" id="PR00342">
    <property type="entry name" value="RHESUSRHD"/>
</dbReference>